<dbReference type="Proteomes" id="UP001157109">
    <property type="component" value="Unassembled WGS sequence"/>
</dbReference>
<reference evidence="5" key="1">
    <citation type="journal article" date="2019" name="Int. J. Syst. Evol. Microbiol.">
        <title>The Global Catalogue of Microorganisms (GCM) 10K type strain sequencing project: providing services to taxonomists for standard genome sequencing and annotation.</title>
        <authorList>
            <consortium name="The Broad Institute Genomics Platform"/>
            <consortium name="The Broad Institute Genome Sequencing Center for Infectious Disease"/>
            <person name="Wu L."/>
            <person name="Ma J."/>
        </authorList>
    </citation>
    <scope>NUCLEOTIDE SEQUENCE [LARGE SCALE GENOMIC DNA]</scope>
    <source>
        <strain evidence="5">NBRC 105830</strain>
    </source>
</reference>
<gene>
    <name evidence="4" type="ORF">GCM10025862_24060</name>
</gene>
<evidence type="ECO:0000313" key="5">
    <source>
        <dbReference type="Proteomes" id="UP001157109"/>
    </source>
</evidence>
<comment type="caution">
    <text evidence="4">The sequence shown here is derived from an EMBL/GenBank/DDBJ whole genome shotgun (WGS) entry which is preliminary data.</text>
</comment>
<dbReference type="PANTHER" id="PTHR42759">
    <property type="entry name" value="MOXR FAMILY PROTEIN"/>
    <property type="match status" value="1"/>
</dbReference>
<organism evidence="4 5">
    <name type="scientific">Arsenicicoccus piscis</name>
    <dbReference type="NCBI Taxonomy" id="673954"/>
    <lineage>
        <taxon>Bacteria</taxon>
        <taxon>Bacillati</taxon>
        <taxon>Actinomycetota</taxon>
        <taxon>Actinomycetes</taxon>
        <taxon>Micrococcales</taxon>
        <taxon>Intrasporangiaceae</taxon>
        <taxon>Arsenicicoccus</taxon>
    </lineage>
</organism>
<evidence type="ECO:0000313" key="4">
    <source>
        <dbReference type="EMBL" id="GMA20385.1"/>
    </source>
</evidence>
<dbReference type="InterPro" id="IPR050764">
    <property type="entry name" value="CbbQ/NirQ/NorQ/GpvN"/>
</dbReference>
<evidence type="ECO:0000259" key="3">
    <source>
        <dbReference type="Pfam" id="PF07726"/>
    </source>
</evidence>
<feature type="domain" description="ATPase AAA-3" evidence="3">
    <location>
        <begin position="56"/>
        <end position="186"/>
    </location>
</feature>
<dbReference type="Pfam" id="PF01882">
    <property type="entry name" value="DUF58"/>
    <property type="match status" value="1"/>
</dbReference>
<dbReference type="InterPro" id="IPR027417">
    <property type="entry name" value="P-loop_NTPase"/>
</dbReference>
<evidence type="ECO:0008006" key="6">
    <source>
        <dbReference type="Google" id="ProtNLM"/>
    </source>
</evidence>
<evidence type="ECO:0000259" key="2">
    <source>
        <dbReference type="Pfam" id="PF01882"/>
    </source>
</evidence>
<accession>A0ABQ6HS39</accession>
<keyword evidence="5" id="KW-1185">Reference proteome</keyword>
<dbReference type="PANTHER" id="PTHR42759:SF1">
    <property type="entry name" value="MAGNESIUM-CHELATASE SUBUNIT CHLD"/>
    <property type="match status" value="1"/>
</dbReference>
<feature type="region of interest" description="Disordered" evidence="1">
    <location>
        <begin position="256"/>
        <end position="313"/>
    </location>
</feature>
<protein>
    <recommendedName>
        <fullName evidence="6">DUF58 domain-containing protein</fullName>
    </recommendedName>
</protein>
<dbReference type="EMBL" id="BSUJ01000001">
    <property type="protein sequence ID" value="GMA20385.1"/>
    <property type="molecule type" value="Genomic_DNA"/>
</dbReference>
<feature type="compositionally biased region" description="Low complexity" evidence="1">
    <location>
        <begin position="275"/>
        <end position="294"/>
    </location>
</feature>
<feature type="domain" description="DUF58" evidence="2">
    <location>
        <begin position="529"/>
        <end position="712"/>
    </location>
</feature>
<evidence type="ECO:0000256" key="1">
    <source>
        <dbReference type="SAM" id="MobiDB-lite"/>
    </source>
</evidence>
<dbReference type="InterPro" id="IPR011703">
    <property type="entry name" value="ATPase_AAA-3"/>
</dbReference>
<proteinExistence type="predicted"/>
<sequence>MTDHTPDHTPERQPAQVSAQEALAALRAVRDEVAKAVVGQDGAVTGLLIGLLARGHVLLEGVPGVAKTLMVRTLAQTLDVESKRVQFTPDLMPGDVTGSQVYDAARSDFTFRPGPVFTNMLLADEINRTPPKTQASLLEAMEERQVTVDGVSHPLPTPFLVAATQNPIEYEGTYPLPEAQLDRFLLKVELSIPDREHEVEVVQRHASGFDPRNLGAAGVQPVASPAHLAAGSVAVQSISVTPEVVGYIVDIARATRQSPRSRSACPRAPPPRCSPPRGHGPSSTAATSSPPTTSRRSRSPRSRTASRCDPRPSWRVCRSRACSAAPSPPSPSRADMAITGRAVLLLLLGVVAVLLRPVPTTVGLWTLLVGAVVALDLALAPSPRRLQIEPQPVDPVRAGEPTAAPLLVTNTGTRRVRGVLRDAWQPSAGAGSVTNRHRLDLPGGERVRLVTPLLPVRRGERSADQITVRSLGPLRVAARQLSFDAPRSVRVLPAFPSRRHLPSRLARLRQIDGNAAVRIRGQGTEFDSLRDYVEGDDVRSIDWRATARRQSVVVRTWRPERDRRLLLVLDTSRLSAGRVGDTPRLDSAMDATLLLASLASRAGDHVSFLAGDRVVQAAVSGATRTDLLPRLSDAMTHLEPALVEADWTALGAAIARDGKRQSLVVLLTPLEPAAVEETLLPVLASLAARHRVVVASVSDQALDELAAGRSTVGEVYDSAAAERSRTLRRRTAHALSGLGVHVIDEPPERLPVALADHYLMLKSRGLL</sequence>
<dbReference type="CDD" id="cd00009">
    <property type="entry name" value="AAA"/>
    <property type="match status" value="1"/>
</dbReference>
<dbReference type="Pfam" id="PF07726">
    <property type="entry name" value="AAA_3"/>
    <property type="match status" value="1"/>
</dbReference>
<name>A0ABQ6HS39_9MICO</name>
<dbReference type="InterPro" id="IPR002881">
    <property type="entry name" value="DUF58"/>
</dbReference>
<dbReference type="SUPFAM" id="SSF52540">
    <property type="entry name" value="P-loop containing nucleoside triphosphate hydrolases"/>
    <property type="match status" value="1"/>
</dbReference>
<dbReference type="Gene3D" id="3.40.50.300">
    <property type="entry name" value="P-loop containing nucleotide triphosphate hydrolases"/>
    <property type="match status" value="1"/>
</dbReference>